<evidence type="ECO:0000256" key="1">
    <source>
        <dbReference type="ARBA" id="ARBA00022741"/>
    </source>
</evidence>
<comment type="caution">
    <text evidence="7">The sequence shown here is derived from an EMBL/GenBank/DDBJ whole genome shotgun (WGS) entry which is preliminary data.</text>
</comment>
<keyword evidence="5" id="KW-0804">Transcription</keyword>
<keyword evidence="4" id="KW-0238">DNA-binding</keyword>
<dbReference type="InterPro" id="IPR003593">
    <property type="entry name" value="AAA+_ATPase"/>
</dbReference>
<keyword evidence="3" id="KW-0805">Transcription regulation</keyword>
<evidence type="ECO:0000313" key="8">
    <source>
        <dbReference type="Proteomes" id="UP001157167"/>
    </source>
</evidence>
<dbReference type="PROSITE" id="PS00675">
    <property type="entry name" value="SIGMA54_INTERACT_1"/>
    <property type="match status" value="1"/>
</dbReference>
<dbReference type="SUPFAM" id="SSF46689">
    <property type="entry name" value="Homeodomain-like"/>
    <property type="match status" value="1"/>
</dbReference>
<gene>
    <name evidence="7" type="ORF">GCM10007933_30230</name>
</gene>
<dbReference type="InterPro" id="IPR004096">
    <property type="entry name" value="V4R"/>
</dbReference>
<organism evidence="7 8">
    <name type="scientific">Zoogloea oryzae</name>
    <dbReference type="NCBI Taxonomy" id="310767"/>
    <lineage>
        <taxon>Bacteria</taxon>
        <taxon>Pseudomonadati</taxon>
        <taxon>Pseudomonadota</taxon>
        <taxon>Betaproteobacteria</taxon>
        <taxon>Rhodocyclales</taxon>
        <taxon>Zoogloeaceae</taxon>
        <taxon>Zoogloea</taxon>
    </lineage>
</organism>
<feature type="domain" description="Sigma-54 factor interaction" evidence="6">
    <location>
        <begin position="255"/>
        <end position="484"/>
    </location>
</feature>
<dbReference type="SMART" id="SM00382">
    <property type="entry name" value="AAA"/>
    <property type="match status" value="1"/>
</dbReference>
<dbReference type="RefSeq" id="WP_284188761.1">
    <property type="nucleotide sequence ID" value="NZ_BSPX01000052.1"/>
</dbReference>
<dbReference type="Pfam" id="PF06505">
    <property type="entry name" value="XylR_N"/>
    <property type="match status" value="1"/>
</dbReference>
<dbReference type="Pfam" id="PF02954">
    <property type="entry name" value="HTH_8"/>
    <property type="match status" value="1"/>
</dbReference>
<dbReference type="PANTHER" id="PTHR32071:SF117">
    <property type="entry name" value="PTS-DEPENDENT DIHYDROXYACETONE KINASE OPERON REGULATORY PROTEIN-RELATED"/>
    <property type="match status" value="1"/>
</dbReference>
<dbReference type="Pfam" id="PF25601">
    <property type="entry name" value="AAA_lid_14"/>
    <property type="match status" value="1"/>
</dbReference>
<evidence type="ECO:0000313" key="7">
    <source>
        <dbReference type="EMBL" id="GLT23556.1"/>
    </source>
</evidence>
<evidence type="ECO:0000256" key="3">
    <source>
        <dbReference type="ARBA" id="ARBA00023015"/>
    </source>
</evidence>
<evidence type="ECO:0000256" key="2">
    <source>
        <dbReference type="ARBA" id="ARBA00022840"/>
    </source>
</evidence>
<dbReference type="InterPro" id="IPR009057">
    <property type="entry name" value="Homeodomain-like_sf"/>
</dbReference>
<keyword evidence="8" id="KW-1185">Reference proteome</keyword>
<dbReference type="SMART" id="SM00989">
    <property type="entry name" value="V4R"/>
    <property type="match status" value="1"/>
</dbReference>
<dbReference type="EMBL" id="BSPX01000052">
    <property type="protein sequence ID" value="GLT23556.1"/>
    <property type="molecule type" value="Genomic_DNA"/>
</dbReference>
<dbReference type="Gene3D" id="3.40.50.300">
    <property type="entry name" value="P-loop containing nucleotide triphosphate hydrolases"/>
    <property type="match status" value="1"/>
</dbReference>
<dbReference type="InterPro" id="IPR002078">
    <property type="entry name" value="Sigma_54_int"/>
</dbReference>
<sequence length="605" mass="67429">MKTVTRTSPAVRGKPIVDPESVEHDKLRFPDFSDLLARLRFSTSDGRIWLDDQRMLLIHAKSLGTLRREMIEALGIDVARGFMTRMGYHAGVHDAQMARKVRSRTSLRDMFVVGPQMHCLEGIGISEPVRLEFDVARGQHYGEFIWTSQVEDEEHMRHFPIGSEPACWMQIGYASGFSTEFMGRQVLYREVECQSMGHSACRIVGKLVEEWGEEGIEDLRYMMPETLTQHPALPGGRPASTVGRPVEDDGQKSGPVGISPSYAAALHMVKRVAPTQATVLFLGESGVGKEVFARNLHRLSNRSDKPFVAINCAAIPEQLIESELFGVERGAFSGAMQSRPGRFERADGGTLFLDEIGTLSAIAQGKLLRVLQEGEVERLGDTCTRQVDVRVIAATNVDLREEVRAGRFREDLFFRLNVFPIRISPLRERREDIPLLMTHFLTKFNRLHGRHLTGFTQRAVDAMLSYDWPGNVREIENVIERGAILAPENGAIDSPHLFTSGEQFGEQRFEVGREGRLVASDPASLVSGPDQACEFDRVSRGVNNLLLGDGNECENVSLDEIETLLLKRAVERAGGNIAAAARLLGITRPQMVYRLKSRGIVHDGD</sequence>
<dbReference type="Proteomes" id="UP001157167">
    <property type="component" value="Unassembled WGS sequence"/>
</dbReference>
<evidence type="ECO:0000259" key="6">
    <source>
        <dbReference type="PROSITE" id="PS50045"/>
    </source>
</evidence>
<accession>A0ABQ6FE24</accession>
<dbReference type="Pfam" id="PF02830">
    <property type="entry name" value="V4R"/>
    <property type="match status" value="1"/>
</dbReference>
<keyword evidence="1" id="KW-0547">Nucleotide-binding</keyword>
<dbReference type="Gene3D" id="1.10.8.60">
    <property type="match status" value="1"/>
</dbReference>
<evidence type="ECO:0000256" key="5">
    <source>
        <dbReference type="ARBA" id="ARBA00023163"/>
    </source>
</evidence>
<dbReference type="SUPFAM" id="SSF52540">
    <property type="entry name" value="P-loop containing nucleoside triphosphate hydrolases"/>
    <property type="match status" value="1"/>
</dbReference>
<dbReference type="InterPro" id="IPR025943">
    <property type="entry name" value="Sigma_54_int_dom_ATP-bd_2"/>
</dbReference>
<reference evidence="8" key="1">
    <citation type="journal article" date="2019" name="Int. J. Syst. Evol. Microbiol.">
        <title>The Global Catalogue of Microorganisms (GCM) 10K type strain sequencing project: providing services to taxonomists for standard genome sequencing and annotation.</title>
        <authorList>
            <consortium name="The Broad Institute Genomics Platform"/>
            <consortium name="The Broad Institute Genome Sequencing Center for Infectious Disease"/>
            <person name="Wu L."/>
            <person name="Ma J."/>
        </authorList>
    </citation>
    <scope>NUCLEOTIDE SEQUENCE [LARGE SCALE GENOMIC DNA]</scope>
    <source>
        <strain evidence="8">NBRC 102407</strain>
    </source>
</reference>
<dbReference type="SUPFAM" id="SSF111126">
    <property type="entry name" value="Ligand-binding domain in the NO signalling and Golgi transport"/>
    <property type="match status" value="1"/>
</dbReference>
<dbReference type="PANTHER" id="PTHR32071">
    <property type="entry name" value="TRANSCRIPTIONAL REGULATORY PROTEIN"/>
    <property type="match status" value="1"/>
</dbReference>
<keyword evidence="2" id="KW-0067">ATP-binding</keyword>
<dbReference type="Pfam" id="PF00158">
    <property type="entry name" value="Sigma54_activat"/>
    <property type="match status" value="1"/>
</dbReference>
<evidence type="ECO:0000256" key="4">
    <source>
        <dbReference type="ARBA" id="ARBA00023125"/>
    </source>
</evidence>
<dbReference type="PRINTS" id="PR01590">
    <property type="entry name" value="HTHFIS"/>
</dbReference>
<name>A0ABQ6FE24_9RHOO</name>
<dbReference type="InterPro" id="IPR025662">
    <property type="entry name" value="Sigma_54_int_dom_ATP-bd_1"/>
</dbReference>
<dbReference type="InterPro" id="IPR010523">
    <property type="entry name" value="XylR_N"/>
</dbReference>
<dbReference type="PROSITE" id="PS50045">
    <property type="entry name" value="SIGMA54_INTERACT_4"/>
    <property type="match status" value="1"/>
</dbReference>
<dbReference type="InterPro" id="IPR058031">
    <property type="entry name" value="AAA_lid_NorR"/>
</dbReference>
<dbReference type="InterPro" id="IPR002197">
    <property type="entry name" value="HTH_Fis"/>
</dbReference>
<dbReference type="Gene3D" id="1.10.10.60">
    <property type="entry name" value="Homeodomain-like"/>
    <property type="match status" value="1"/>
</dbReference>
<dbReference type="CDD" id="cd00009">
    <property type="entry name" value="AAA"/>
    <property type="match status" value="1"/>
</dbReference>
<dbReference type="InterPro" id="IPR024096">
    <property type="entry name" value="NO_sig/Golgi_transp_ligand-bd"/>
</dbReference>
<proteinExistence type="predicted"/>
<dbReference type="InterPro" id="IPR027417">
    <property type="entry name" value="P-loop_NTPase"/>
</dbReference>
<protein>
    <submittedName>
        <fullName evidence="7">Sigma-54-dependent Fis family transcriptional regulator</fullName>
    </submittedName>
</protein>
<dbReference type="PROSITE" id="PS00676">
    <property type="entry name" value="SIGMA54_INTERACT_2"/>
    <property type="match status" value="1"/>
</dbReference>
<dbReference type="Gene3D" id="3.30.1380.20">
    <property type="entry name" value="Trafficking protein particle complex subunit 3"/>
    <property type="match status" value="1"/>
</dbReference>